<organism evidence="4 5">
    <name type="scientific">Artemisia annua</name>
    <name type="common">Sweet wormwood</name>
    <dbReference type="NCBI Taxonomy" id="35608"/>
    <lineage>
        <taxon>Eukaryota</taxon>
        <taxon>Viridiplantae</taxon>
        <taxon>Streptophyta</taxon>
        <taxon>Embryophyta</taxon>
        <taxon>Tracheophyta</taxon>
        <taxon>Spermatophyta</taxon>
        <taxon>Magnoliopsida</taxon>
        <taxon>eudicotyledons</taxon>
        <taxon>Gunneridae</taxon>
        <taxon>Pentapetalae</taxon>
        <taxon>asterids</taxon>
        <taxon>campanulids</taxon>
        <taxon>Asterales</taxon>
        <taxon>Asteraceae</taxon>
        <taxon>Asteroideae</taxon>
        <taxon>Anthemideae</taxon>
        <taxon>Artemisiinae</taxon>
        <taxon>Artemisia</taxon>
    </lineage>
</organism>
<dbReference type="OrthoDB" id="194358at2759"/>
<accession>A0A2U1L923</accession>
<keyword evidence="5" id="KW-1185">Reference proteome</keyword>
<sequence length="754" mass="82370">MMMTGFLAAKQQVFPVDYEADVSQRLLQASSNNDLKSVSECMEDRYVDVNYVGVVEMKIRVTEVECEDECQNVVTVDYQSVKSDVNALFVAVCNGNVMLVKKLLSCGADVNQKLFRGFSITAAVREGHLEIFEILLKGGASQPSCEEALLEASCHGRSGKFIELLMASDLIRPHVAIHALVNACCRGFIDVVDALLKCGVDVNASARVLLCSSKPSLHTNINCTPLVAAVVSRQVSIVRLLLQVGANVNIKVQLGAWSWDMASGDEFRVGAGLAEPYAITWCAVEYFEASGAILQMLLQRISIETRHNARTLLHHAVLCGNTGAVKTLLKCGSDIEYPVKTTQKDETRAIHMAARLGFPLILQQLIDSGCDINSRTKNNSETAQMICAKYKRKECLQVLTKAGADLGLVNLSGQSAQSIADSNRWSLSFQQAVLDIIRSGMVPTSSNTSVFSPLMFVAQSGDVQALKVLISRDEINLDGQDDKGYTAAMMTAMKGHIEAFRLLVYAGCDVKLTNKAGDTAISLSKMNENSDMFEKVMIEYTLEKGNENARGFYPLHYAARHGDTHAVKLLVNRGYDVNIPDGDGYTPLMLAARENNGQMCQLLISCGSLCDFKNSKGETALSLARKHTENTAECVMLDELAKVLVLSGGNVLKHTKGGRGSSHRKELKMMKEGVLRWGNSSSRNVVCRDAQVGPSATFERCRRKKGDASAAGVFRVVTVKNKEVHFVCDGGFEMAELWARGIKLVTREARTCRV</sequence>
<feature type="repeat" description="ANK" evidence="3">
    <location>
        <begin position="221"/>
        <end position="253"/>
    </location>
</feature>
<reference evidence="4 5" key="1">
    <citation type="journal article" date="2018" name="Mol. Plant">
        <title>The genome of Artemisia annua provides insight into the evolution of Asteraceae family and artemisinin biosynthesis.</title>
        <authorList>
            <person name="Shen Q."/>
            <person name="Zhang L."/>
            <person name="Liao Z."/>
            <person name="Wang S."/>
            <person name="Yan T."/>
            <person name="Shi P."/>
            <person name="Liu M."/>
            <person name="Fu X."/>
            <person name="Pan Q."/>
            <person name="Wang Y."/>
            <person name="Lv Z."/>
            <person name="Lu X."/>
            <person name="Zhang F."/>
            <person name="Jiang W."/>
            <person name="Ma Y."/>
            <person name="Chen M."/>
            <person name="Hao X."/>
            <person name="Li L."/>
            <person name="Tang Y."/>
            <person name="Lv G."/>
            <person name="Zhou Y."/>
            <person name="Sun X."/>
            <person name="Brodelius P.E."/>
            <person name="Rose J.K.C."/>
            <person name="Tang K."/>
        </authorList>
    </citation>
    <scope>NUCLEOTIDE SEQUENCE [LARGE SCALE GENOMIC DNA]</scope>
    <source>
        <strain evidence="5">cv. Huhao1</strain>
        <tissue evidence="4">Leaf</tissue>
    </source>
</reference>
<dbReference type="AlphaFoldDB" id="A0A2U1L923"/>
<evidence type="ECO:0000313" key="5">
    <source>
        <dbReference type="Proteomes" id="UP000245207"/>
    </source>
</evidence>
<evidence type="ECO:0000313" key="4">
    <source>
        <dbReference type="EMBL" id="PWA45508.1"/>
    </source>
</evidence>
<dbReference type="Pfam" id="PF12796">
    <property type="entry name" value="Ank_2"/>
    <property type="match status" value="4"/>
</dbReference>
<comment type="caution">
    <text evidence="4">The sequence shown here is derived from an EMBL/GenBank/DDBJ whole genome shotgun (WGS) entry which is preliminary data.</text>
</comment>
<dbReference type="PROSITE" id="PS50088">
    <property type="entry name" value="ANK_REPEAT"/>
    <property type="match status" value="6"/>
</dbReference>
<evidence type="ECO:0000256" key="3">
    <source>
        <dbReference type="PROSITE-ProRule" id="PRU00023"/>
    </source>
</evidence>
<keyword evidence="2 3" id="KW-0040">ANK repeat</keyword>
<feature type="repeat" description="ANK" evidence="3">
    <location>
        <begin position="345"/>
        <end position="377"/>
    </location>
</feature>
<dbReference type="Pfam" id="PF00023">
    <property type="entry name" value="Ank"/>
    <property type="match status" value="1"/>
</dbReference>
<feature type="repeat" description="ANK" evidence="3">
    <location>
        <begin position="483"/>
        <end position="515"/>
    </location>
</feature>
<gene>
    <name evidence="4" type="ORF">CTI12_AA517460</name>
</gene>
<dbReference type="STRING" id="35608.A0A2U1L923"/>
<dbReference type="Gene3D" id="1.25.40.20">
    <property type="entry name" value="Ankyrin repeat-containing domain"/>
    <property type="match status" value="5"/>
</dbReference>
<dbReference type="Pfam" id="PF13606">
    <property type="entry name" value="Ank_3"/>
    <property type="match status" value="1"/>
</dbReference>
<feature type="repeat" description="ANK" evidence="3">
    <location>
        <begin position="308"/>
        <end position="340"/>
    </location>
</feature>
<dbReference type="PANTHER" id="PTHR24123">
    <property type="entry name" value="ANKYRIN REPEAT-CONTAINING"/>
    <property type="match status" value="1"/>
</dbReference>
<proteinExistence type="predicted"/>
<dbReference type="PROSITE" id="PS50297">
    <property type="entry name" value="ANK_REP_REGION"/>
    <property type="match status" value="4"/>
</dbReference>
<dbReference type="SMART" id="SM00248">
    <property type="entry name" value="ANK"/>
    <property type="match status" value="12"/>
</dbReference>
<feature type="repeat" description="ANK" evidence="3">
    <location>
        <begin position="550"/>
        <end position="582"/>
    </location>
</feature>
<dbReference type="EMBL" id="PKPP01010734">
    <property type="protein sequence ID" value="PWA45508.1"/>
    <property type="molecule type" value="Genomic_DNA"/>
</dbReference>
<dbReference type="SUPFAM" id="SSF48403">
    <property type="entry name" value="Ankyrin repeat"/>
    <property type="match status" value="2"/>
</dbReference>
<dbReference type="InterPro" id="IPR002110">
    <property type="entry name" value="Ankyrin_rpt"/>
</dbReference>
<protein>
    <submittedName>
        <fullName evidence="4">Uncharacterized protein</fullName>
    </submittedName>
</protein>
<dbReference type="InterPro" id="IPR051165">
    <property type="entry name" value="Multifunctional_ANK_Repeat"/>
</dbReference>
<feature type="repeat" description="ANK" evidence="3">
    <location>
        <begin position="583"/>
        <end position="615"/>
    </location>
</feature>
<dbReference type="InterPro" id="IPR036770">
    <property type="entry name" value="Ankyrin_rpt-contain_sf"/>
</dbReference>
<dbReference type="Proteomes" id="UP000245207">
    <property type="component" value="Unassembled WGS sequence"/>
</dbReference>
<keyword evidence="1" id="KW-0677">Repeat</keyword>
<evidence type="ECO:0000256" key="2">
    <source>
        <dbReference type="ARBA" id="ARBA00023043"/>
    </source>
</evidence>
<evidence type="ECO:0000256" key="1">
    <source>
        <dbReference type="ARBA" id="ARBA00022737"/>
    </source>
</evidence>
<dbReference type="PANTHER" id="PTHR24123:SF139">
    <property type="entry name" value="ANKYRIN"/>
    <property type="match status" value="1"/>
</dbReference>
<name>A0A2U1L923_ARTAN</name>